<dbReference type="EMBL" id="UGQL01000001">
    <property type="protein sequence ID" value="STZ27212.1"/>
    <property type="molecule type" value="Genomic_DNA"/>
</dbReference>
<dbReference type="AlphaFoldDB" id="A0A378RJM6"/>
<keyword evidence="3" id="KW-1185">Reference proteome</keyword>
<protein>
    <submittedName>
        <fullName evidence="2">Ribosomal-protein-alanine acetyltransferase</fullName>
    </submittedName>
</protein>
<feature type="domain" description="N-acetyltransferase" evidence="1">
    <location>
        <begin position="5"/>
        <end position="145"/>
    </location>
</feature>
<dbReference type="InterPro" id="IPR000182">
    <property type="entry name" value="GNAT_dom"/>
</dbReference>
<keyword evidence="2" id="KW-0808">Transferase</keyword>
<dbReference type="GO" id="GO:0016747">
    <property type="term" value="F:acyltransferase activity, transferring groups other than amino-acyl groups"/>
    <property type="evidence" value="ECO:0007669"/>
    <property type="project" value="InterPro"/>
</dbReference>
<dbReference type="PROSITE" id="PS51186">
    <property type="entry name" value="GNAT"/>
    <property type="match status" value="1"/>
</dbReference>
<evidence type="ECO:0000313" key="3">
    <source>
        <dbReference type="Proteomes" id="UP000255024"/>
    </source>
</evidence>
<dbReference type="SUPFAM" id="SSF55729">
    <property type="entry name" value="Acyl-CoA N-acyltransferases (Nat)"/>
    <property type="match status" value="1"/>
</dbReference>
<accession>A0A378RJM6</accession>
<proteinExistence type="predicted"/>
<sequence length="145" mass="16688">MEHTVEIKSIESNLEIEKCLEVALVLRPHLKKESWLSTIQEMIATEKYAIKGIYDNEKVVSFIGYRIMTTLHSGKMIYIDDLCTLEQDRAKGLAGKLLSHVKEIALTLDLDAVTLDTEFTNHTAQKLYFKNDFRFSAVHLHSYLK</sequence>
<dbReference type="InterPro" id="IPR016181">
    <property type="entry name" value="Acyl_CoA_acyltransferase"/>
</dbReference>
<dbReference type="Pfam" id="PF00583">
    <property type="entry name" value="Acetyltransf_1"/>
    <property type="match status" value="1"/>
</dbReference>
<organism evidence="2 3">
    <name type="scientific">Myroides odoratus</name>
    <name type="common">Flavobacterium odoratum</name>
    <dbReference type="NCBI Taxonomy" id="256"/>
    <lineage>
        <taxon>Bacteria</taxon>
        <taxon>Pseudomonadati</taxon>
        <taxon>Bacteroidota</taxon>
        <taxon>Flavobacteriia</taxon>
        <taxon>Flavobacteriales</taxon>
        <taxon>Flavobacteriaceae</taxon>
        <taxon>Myroides</taxon>
    </lineage>
</organism>
<dbReference type="Gene3D" id="3.40.630.30">
    <property type="match status" value="1"/>
</dbReference>
<reference evidence="2 3" key="1">
    <citation type="submission" date="2018-06" db="EMBL/GenBank/DDBJ databases">
        <authorList>
            <consortium name="Pathogen Informatics"/>
            <person name="Doyle S."/>
        </authorList>
    </citation>
    <scope>NUCLEOTIDE SEQUENCE [LARGE SCALE GENOMIC DNA]</scope>
    <source>
        <strain evidence="2 3">NCTC11179</strain>
    </source>
</reference>
<dbReference type="CDD" id="cd04301">
    <property type="entry name" value="NAT_SF"/>
    <property type="match status" value="1"/>
</dbReference>
<dbReference type="Proteomes" id="UP000255024">
    <property type="component" value="Unassembled WGS sequence"/>
</dbReference>
<dbReference type="RefSeq" id="WP_115090190.1">
    <property type="nucleotide sequence ID" value="NZ_CP068107.1"/>
</dbReference>
<name>A0A378RJM6_MYROD</name>
<evidence type="ECO:0000259" key="1">
    <source>
        <dbReference type="PROSITE" id="PS51186"/>
    </source>
</evidence>
<evidence type="ECO:0000313" key="2">
    <source>
        <dbReference type="EMBL" id="STZ27212.1"/>
    </source>
</evidence>
<gene>
    <name evidence="2" type="ORF">NCTC11179_00745</name>
</gene>